<evidence type="ECO:0000313" key="1">
    <source>
        <dbReference type="EMBL" id="MCB7385998.1"/>
    </source>
</evidence>
<keyword evidence="2" id="KW-1185">Reference proteome</keyword>
<comment type="caution">
    <text evidence="1">The sequence shown here is derived from an EMBL/GenBank/DDBJ whole genome shotgun (WGS) entry which is preliminary data.</text>
</comment>
<reference evidence="1 2" key="1">
    <citation type="submission" date="2021-10" db="EMBL/GenBank/DDBJ databases">
        <title>Collection of gut derived symbiotic bacterial strains cultured from healthy donors.</title>
        <authorList>
            <person name="Lin H."/>
            <person name="Littmann E."/>
            <person name="Kohout C."/>
            <person name="Pamer E.G."/>
        </authorList>
    </citation>
    <scope>NUCLEOTIDE SEQUENCE [LARGE SCALE GENOMIC DNA]</scope>
    <source>
        <strain evidence="1 2">DFI.1.165</strain>
    </source>
</reference>
<dbReference type="Gene3D" id="3.30.530.20">
    <property type="match status" value="1"/>
</dbReference>
<dbReference type="EMBL" id="JAJCIS010000001">
    <property type="protein sequence ID" value="MCB7385998.1"/>
    <property type="molecule type" value="Genomic_DNA"/>
</dbReference>
<proteinExistence type="predicted"/>
<organism evidence="1 2">
    <name type="scientific">Bariatricus massiliensis</name>
    <dbReference type="NCBI Taxonomy" id="1745713"/>
    <lineage>
        <taxon>Bacteria</taxon>
        <taxon>Bacillati</taxon>
        <taxon>Bacillota</taxon>
        <taxon>Clostridia</taxon>
        <taxon>Lachnospirales</taxon>
        <taxon>Lachnospiraceae</taxon>
        <taxon>Bariatricus</taxon>
    </lineage>
</organism>
<gene>
    <name evidence="1" type="ORF">LIZ65_01750</name>
</gene>
<dbReference type="RefSeq" id="WP_066732073.1">
    <property type="nucleotide sequence ID" value="NZ_JAJCIQ010000001.1"/>
</dbReference>
<evidence type="ECO:0000313" key="2">
    <source>
        <dbReference type="Proteomes" id="UP001299546"/>
    </source>
</evidence>
<sequence>MHRSVIKATFKTDIQTLWDTVTDNTDWSWRKDLSKIEIEDDTHFTEYTTGGYPTHFTITVKEPLKKYAFKMKNAHTEGTWLGLFEELPGGGIQIEFTEEIDLGNPIKDLLCRILKPYKKMQEQYVYNLKSRLGEM</sequence>
<dbReference type="Proteomes" id="UP001299546">
    <property type="component" value="Unassembled WGS sequence"/>
</dbReference>
<accession>A0ABS8DC87</accession>
<dbReference type="SUPFAM" id="SSF55961">
    <property type="entry name" value="Bet v1-like"/>
    <property type="match status" value="1"/>
</dbReference>
<dbReference type="InterPro" id="IPR023393">
    <property type="entry name" value="START-like_dom_sf"/>
</dbReference>
<protein>
    <submittedName>
        <fullName evidence="1">SRPBCC family protein</fullName>
    </submittedName>
</protein>
<name>A0ABS8DC87_9FIRM</name>